<dbReference type="InterPro" id="IPR009100">
    <property type="entry name" value="AcylCoA_DH/oxidase_NM_dom_sf"/>
</dbReference>
<dbReference type="Gene3D" id="1.20.140.10">
    <property type="entry name" value="Butyryl-CoA Dehydrogenase, subunit A, domain 3"/>
    <property type="match status" value="1"/>
</dbReference>
<evidence type="ECO:0000313" key="5">
    <source>
        <dbReference type="Proteomes" id="UP000539111"/>
    </source>
</evidence>
<evidence type="ECO:0000256" key="1">
    <source>
        <dbReference type="ARBA" id="ARBA00023002"/>
    </source>
</evidence>
<reference evidence="4 5" key="1">
    <citation type="submission" date="2020-07" db="EMBL/GenBank/DDBJ databases">
        <title>Sequencing the genomes of 1000 actinobacteria strains.</title>
        <authorList>
            <person name="Klenk H.-P."/>
        </authorList>
    </citation>
    <scope>NUCLEOTIDE SEQUENCE [LARGE SCALE GENOMIC DNA]</scope>
    <source>
        <strain evidence="4 5">DSM 26341</strain>
    </source>
</reference>
<dbReference type="PIRSF" id="PIRSF016578">
    <property type="entry name" value="HsaA"/>
    <property type="match status" value="1"/>
</dbReference>
<feature type="domain" description="Acyl-CoA dehydrogenase C-terminal" evidence="3">
    <location>
        <begin position="242"/>
        <end position="364"/>
    </location>
</feature>
<dbReference type="Pfam" id="PF02771">
    <property type="entry name" value="Acyl-CoA_dh_N"/>
    <property type="match status" value="1"/>
</dbReference>
<dbReference type="GO" id="GO:0050660">
    <property type="term" value="F:flavin adenine dinucleotide binding"/>
    <property type="evidence" value="ECO:0007669"/>
    <property type="project" value="InterPro"/>
</dbReference>
<dbReference type="RefSeq" id="WP_179428306.1">
    <property type="nucleotide sequence ID" value="NZ_JACBZP010000001.1"/>
</dbReference>
<sequence length="384" mass="40403">MDTADMPGDALLDRIAGRAAATDAENGFFDEDLAELTAAGYLRAHVPTEFGGGGATLTELARAQRKLGAAAPATALAVNMHHVWVATAATMARRGDDALTGVLTEAGAGEIFGFGISEPGNDLVLFDSLTTAVPSGDGFEFTGVKIFTSMAPAWTRLGIFGKDETAGEPTLVFGFASRDTPGISIADDWDMLGMRATQSRTTKLDGVRVPGEHIVRRLPVGPNADALTFGIFSSFLLLVPSVYAGIADRALEIAVDAVGRRRSLRTGLALSQDPDIRWKIAEATMRVDSLTLQLDSLTRDVDGGPGATEHGADWFRQLAGLKTRVIRTAREVVDLAFEVSGGGAYATGSELARLYRDVLAGIFHPSDDESAHSTVASAVLGPID</sequence>
<dbReference type="InterPro" id="IPR013786">
    <property type="entry name" value="AcylCoA_DH/ox_N"/>
</dbReference>
<evidence type="ECO:0000313" key="4">
    <source>
        <dbReference type="EMBL" id="NYI67951.1"/>
    </source>
</evidence>
<dbReference type="GO" id="GO:0003995">
    <property type="term" value="F:acyl-CoA dehydrogenase activity"/>
    <property type="evidence" value="ECO:0007669"/>
    <property type="project" value="TreeGrafter"/>
</dbReference>
<keyword evidence="5" id="KW-1185">Reference proteome</keyword>
<gene>
    <name evidence="4" type="ORF">BJY26_002257</name>
</gene>
<dbReference type="PANTHER" id="PTHR43884">
    <property type="entry name" value="ACYL-COA DEHYDROGENASE"/>
    <property type="match status" value="1"/>
</dbReference>
<protein>
    <submittedName>
        <fullName evidence="4">Alkylation response protein AidB-like acyl-CoA dehydrogenase</fullName>
    </submittedName>
</protein>
<accession>A0A7Z0D336</accession>
<dbReference type="Gene3D" id="1.10.540.10">
    <property type="entry name" value="Acyl-CoA dehydrogenase/oxidase, N-terminal domain"/>
    <property type="match status" value="1"/>
</dbReference>
<dbReference type="PANTHER" id="PTHR43884:SF25">
    <property type="entry name" value="ACYL-COA DEHYDROGENASE YDBM-RELATED"/>
    <property type="match status" value="1"/>
</dbReference>
<dbReference type="Proteomes" id="UP000539111">
    <property type="component" value="Unassembled WGS sequence"/>
</dbReference>
<proteinExistence type="predicted"/>
<dbReference type="InterPro" id="IPR013107">
    <property type="entry name" value="Acyl-CoA_DH_C"/>
</dbReference>
<name>A0A7Z0D336_9MICO</name>
<dbReference type="EMBL" id="JACBZP010000001">
    <property type="protein sequence ID" value="NYI67951.1"/>
    <property type="molecule type" value="Genomic_DNA"/>
</dbReference>
<dbReference type="SUPFAM" id="SSF56645">
    <property type="entry name" value="Acyl-CoA dehydrogenase NM domain-like"/>
    <property type="match status" value="1"/>
</dbReference>
<evidence type="ECO:0000259" key="2">
    <source>
        <dbReference type="Pfam" id="PF02771"/>
    </source>
</evidence>
<organism evidence="4 5">
    <name type="scientific">Spelaeicoccus albus</name>
    <dbReference type="NCBI Taxonomy" id="1280376"/>
    <lineage>
        <taxon>Bacteria</taxon>
        <taxon>Bacillati</taxon>
        <taxon>Actinomycetota</taxon>
        <taxon>Actinomycetes</taxon>
        <taxon>Micrococcales</taxon>
        <taxon>Brevibacteriaceae</taxon>
        <taxon>Spelaeicoccus</taxon>
    </lineage>
</organism>
<dbReference type="Gene3D" id="2.40.110.10">
    <property type="entry name" value="Butyryl-CoA Dehydrogenase, subunit A, domain 2"/>
    <property type="match status" value="1"/>
</dbReference>
<dbReference type="InterPro" id="IPR037069">
    <property type="entry name" value="AcylCoA_DH/ox_N_sf"/>
</dbReference>
<keyword evidence="1" id="KW-0560">Oxidoreductase</keyword>
<feature type="domain" description="Acyl-CoA dehydrogenase/oxidase N-terminal" evidence="2">
    <location>
        <begin position="13"/>
        <end position="97"/>
    </location>
</feature>
<dbReference type="AlphaFoldDB" id="A0A7Z0D336"/>
<dbReference type="InterPro" id="IPR036250">
    <property type="entry name" value="AcylCo_DH-like_C"/>
</dbReference>
<comment type="caution">
    <text evidence="4">The sequence shown here is derived from an EMBL/GenBank/DDBJ whole genome shotgun (WGS) entry which is preliminary data.</text>
</comment>
<dbReference type="Pfam" id="PF08028">
    <property type="entry name" value="Acyl-CoA_dh_2"/>
    <property type="match status" value="1"/>
</dbReference>
<dbReference type="CDD" id="cd00567">
    <property type="entry name" value="ACAD"/>
    <property type="match status" value="1"/>
</dbReference>
<evidence type="ECO:0000259" key="3">
    <source>
        <dbReference type="Pfam" id="PF08028"/>
    </source>
</evidence>
<dbReference type="InterPro" id="IPR046373">
    <property type="entry name" value="Acyl-CoA_Oxase/DH_mid-dom_sf"/>
</dbReference>
<dbReference type="SUPFAM" id="SSF47203">
    <property type="entry name" value="Acyl-CoA dehydrogenase C-terminal domain-like"/>
    <property type="match status" value="1"/>
</dbReference>